<evidence type="ECO:0000256" key="1">
    <source>
        <dbReference type="SAM" id="SignalP"/>
    </source>
</evidence>
<gene>
    <name evidence="2" type="ORF">VM1G_06354</name>
</gene>
<dbReference type="EMBL" id="CM003103">
    <property type="protein sequence ID" value="KUI70718.1"/>
    <property type="molecule type" value="Genomic_DNA"/>
</dbReference>
<dbReference type="OrthoDB" id="5223191at2759"/>
<dbReference type="Proteomes" id="UP000078559">
    <property type="component" value="Chromosome 6"/>
</dbReference>
<proteinExistence type="predicted"/>
<name>A0A194W3R0_CYTMA</name>
<organism evidence="2 3">
    <name type="scientific">Cytospora mali</name>
    <name type="common">Apple Valsa canker fungus</name>
    <name type="synonym">Valsa mali</name>
    <dbReference type="NCBI Taxonomy" id="578113"/>
    <lineage>
        <taxon>Eukaryota</taxon>
        <taxon>Fungi</taxon>
        <taxon>Dikarya</taxon>
        <taxon>Ascomycota</taxon>
        <taxon>Pezizomycotina</taxon>
        <taxon>Sordariomycetes</taxon>
        <taxon>Sordariomycetidae</taxon>
        <taxon>Diaporthales</taxon>
        <taxon>Cytosporaceae</taxon>
        <taxon>Cytospora</taxon>
    </lineage>
</organism>
<protein>
    <recommendedName>
        <fullName evidence="4">Ecp2 effector protein domain-containing protein</fullName>
    </recommendedName>
</protein>
<keyword evidence="3" id="KW-1185">Reference proteome</keyword>
<evidence type="ECO:0000313" key="3">
    <source>
        <dbReference type="Proteomes" id="UP000078559"/>
    </source>
</evidence>
<sequence>MKSATVILSFSISFRLSISSSEVHPDGNTTLQDIAPSLPDSTVLLNKRYPDSSFVRTPNTPQMLCGDTRNLTVVANEINPNVTIRNCEALRDADGNGYWNFTFDASDRNDTGGLAQFTVNFNGDCEVKIGLIDYLGVPFNVEIGNTDIYNLINTAISGGNFSKTTGQMGCNDDVQVVWAVEWIPGGIGR</sequence>
<evidence type="ECO:0008006" key="4">
    <source>
        <dbReference type="Google" id="ProtNLM"/>
    </source>
</evidence>
<accession>A0A194W3R0</accession>
<dbReference type="AlphaFoldDB" id="A0A194W3R0"/>
<evidence type="ECO:0000313" key="2">
    <source>
        <dbReference type="EMBL" id="KUI70718.1"/>
    </source>
</evidence>
<feature type="chain" id="PRO_5008267159" description="Ecp2 effector protein domain-containing protein" evidence="1">
    <location>
        <begin position="20"/>
        <end position="189"/>
    </location>
</feature>
<keyword evidence="1" id="KW-0732">Signal</keyword>
<feature type="signal peptide" evidence="1">
    <location>
        <begin position="1"/>
        <end position="19"/>
    </location>
</feature>
<reference evidence="2" key="1">
    <citation type="submission" date="2014-12" db="EMBL/GenBank/DDBJ databases">
        <title>Genome Sequence of Valsa Canker Pathogens Uncovers a Specific Adaption of Colonization on Woody Bark.</title>
        <authorList>
            <person name="Yin Z."/>
            <person name="Liu H."/>
            <person name="Gao X."/>
            <person name="Li Z."/>
            <person name="Song N."/>
            <person name="Ke X."/>
            <person name="Dai Q."/>
            <person name="Wu Y."/>
            <person name="Sun Y."/>
            <person name="Xu J.-R."/>
            <person name="Kang Z.K."/>
            <person name="Wang L."/>
            <person name="Huang L."/>
        </authorList>
    </citation>
    <scope>NUCLEOTIDE SEQUENCE [LARGE SCALE GENOMIC DNA]</scope>
    <source>
        <strain evidence="2">03-8</strain>
    </source>
</reference>